<dbReference type="HAMAP" id="MF_00265">
    <property type="entry name" value="VapC_Nob1"/>
    <property type="match status" value="1"/>
</dbReference>
<evidence type="ECO:0000256" key="8">
    <source>
        <dbReference type="HAMAP-Rule" id="MF_00265"/>
    </source>
</evidence>
<evidence type="ECO:0000256" key="4">
    <source>
        <dbReference type="ARBA" id="ARBA00022723"/>
    </source>
</evidence>
<keyword evidence="5 8" id="KW-0378">Hydrolase</keyword>
<evidence type="ECO:0000256" key="6">
    <source>
        <dbReference type="ARBA" id="ARBA00022842"/>
    </source>
</evidence>
<sequence>MGYLIDTNILSELQKGSRCDANVQRWYAATDGDELFLSVLVIGEIRLGIERLRRRDTVQSVRLEQKLLAVETLMAGRILPVTLAIAERWGRLNVPDPLPVIDGLLAATALEQDLTLVTRNVRDVERSGVRLLNPFSAS</sequence>
<feature type="binding site" evidence="8">
    <location>
        <position position="6"/>
    </location>
    <ligand>
        <name>Mg(2+)</name>
        <dbReference type="ChEBI" id="CHEBI:18420"/>
    </ligand>
</feature>
<evidence type="ECO:0000256" key="3">
    <source>
        <dbReference type="ARBA" id="ARBA00022722"/>
    </source>
</evidence>
<protein>
    <recommendedName>
        <fullName evidence="8">Ribonuclease VapC</fullName>
        <shortName evidence="8">RNase VapC</shortName>
        <ecNumber evidence="8">3.1.-.-</ecNumber>
    </recommendedName>
    <alternativeName>
        <fullName evidence="8">Toxin VapC</fullName>
    </alternativeName>
</protein>
<keyword evidence="6 8" id="KW-0460">Magnesium</keyword>
<comment type="cofactor">
    <cofactor evidence="1 8">
        <name>Mg(2+)</name>
        <dbReference type="ChEBI" id="CHEBI:18420"/>
    </cofactor>
</comment>
<dbReference type="InterPro" id="IPR029060">
    <property type="entry name" value="PIN-like_dom_sf"/>
</dbReference>
<dbReference type="InterPro" id="IPR050556">
    <property type="entry name" value="Type_II_TA_system_RNase"/>
</dbReference>
<comment type="function">
    <text evidence="8">Toxic component of a toxin-antitoxin (TA) system. An RNase.</text>
</comment>
<keyword evidence="2 8" id="KW-1277">Toxin-antitoxin system</keyword>
<evidence type="ECO:0000259" key="9">
    <source>
        <dbReference type="Pfam" id="PF01850"/>
    </source>
</evidence>
<evidence type="ECO:0000313" key="10">
    <source>
        <dbReference type="EMBL" id="PPK72558.1"/>
    </source>
</evidence>
<dbReference type="SUPFAM" id="SSF88723">
    <property type="entry name" value="PIN domain-like"/>
    <property type="match status" value="1"/>
</dbReference>
<feature type="binding site" evidence="8">
    <location>
        <position position="102"/>
    </location>
    <ligand>
        <name>Mg(2+)</name>
        <dbReference type="ChEBI" id="CHEBI:18420"/>
    </ligand>
</feature>
<proteinExistence type="inferred from homology"/>
<dbReference type="Proteomes" id="UP000240010">
    <property type="component" value="Unassembled WGS sequence"/>
</dbReference>
<dbReference type="InterPro" id="IPR022907">
    <property type="entry name" value="VapC_family"/>
</dbReference>
<keyword evidence="4 8" id="KW-0479">Metal-binding</keyword>
<keyword evidence="8" id="KW-0800">Toxin</keyword>
<dbReference type="RefSeq" id="WP_104430396.1">
    <property type="nucleotide sequence ID" value="NZ_PTIZ01000017.1"/>
</dbReference>
<dbReference type="GO" id="GO:0016787">
    <property type="term" value="F:hydrolase activity"/>
    <property type="evidence" value="ECO:0007669"/>
    <property type="project" value="UniProtKB-KW"/>
</dbReference>
<name>A0A2S6H4Z2_9GAMM</name>
<keyword evidence="3 8" id="KW-0540">Nuclease</keyword>
<gene>
    <name evidence="8" type="primary">vapC</name>
    <name evidence="10" type="ORF">B0F87_11741</name>
</gene>
<dbReference type="EMBL" id="PTIZ01000017">
    <property type="protein sequence ID" value="PPK72558.1"/>
    <property type="molecule type" value="Genomic_DNA"/>
</dbReference>
<evidence type="ECO:0000256" key="5">
    <source>
        <dbReference type="ARBA" id="ARBA00022801"/>
    </source>
</evidence>
<dbReference type="GO" id="GO:0000287">
    <property type="term" value="F:magnesium ion binding"/>
    <property type="evidence" value="ECO:0007669"/>
    <property type="project" value="UniProtKB-UniRule"/>
</dbReference>
<accession>A0A2S6H4Z2</accession>
<dbReference type="GO" id="GO:0090729">
    <property type="term" value="F:toxin activity"/>
    <property type="evidence" value="ECO:0007669"/>
    <property type="project" value="UniProtKB-KW"/>
</dbReference>
<evidence type="ECO:0000256" key="2">
    <source>
        <dbReference type="ARBA" id="ARBA00022649"/>
    </source>
</evidence>
<dbReference type="PANTHER" id="PTHR33653:SF1">
    <property type="entry name" value="RIBONUCLEASE VAPC2"/>
    <property type="match status" value="1"/>
</dbReference>
<dbReference type="InterPro" id="IPR002716">
    <property type="entry name" value="PIN_dom"/>
</dbReference>
<evidence type="ECO:0000256" key="1">
    <source>
        <dbReference type="ARBA" id="ARBA00001946"/>
    </source>
</evidence>
<organism evidence="10 11">
    <name type="scientific">Methylobacter tundripaludum</name>
    <dbReference type="NCBI Taxonomy" id="173365"/>
    <lineage>
        <taxon>Bacteria</taxon>
        <taxon>Pseudomonadati</taxon>
        <taxon>Pseudomonadota</taxon>
        <taxon>Gammaproteobacteria</taxon>
        <taxon>Methylococcales</taxon>
        <taxon>Methylococcaceae</taxon>
        <taxon>Methylobacter</taxon>
    </lineage>
</organism>
<dbReference type="EC" id="3.1.-.-" evidence="8"/>
<feature type="domain" description="PIN" evidence="9">
    <location>
        <begin position="3"/>
        <end position="120"/>
    </location>
</feature>
<reference evidence="10 11" key="1">
    <citation type="submission" date="2018-02" db="EMBL/GenBank/DDBJ databases">
        <title>Subsurface microbial communities from deep shales in Ohio and West Virginia, USA.</title>
        <authorList>
            <person name="Wrighton K."/>
        </authorList>
    </citation>
    <scope>NUCLEOTIDE SEQUENCE [LARGE SCALE GENOMIC DNA]</scope>
    <source>
        <strain evidence="10 11">OWC-DMM</strain>
    </source>
</reference>
<dbReference type="CDD" id="cd18746">
    <property type="entry name" value="PIN_VapC4-5_FitB-like"/>
    <property type="match status" value="1"/>
</dbReference>
<dbReference type="Pfam" id="PF01850">
    <property type="entry name" value="PIN"/>
    <property type="match status" value="1"/>
</dbReference>
<comment type="caution">
    <text evidence="10">The sequence shown here is derived from an EMBL/GenBank/DDBJ whole genome shotgun (WGS) entry which is preliminary data.</text>
</comment>
<dbReference type="GO" id="GO:0004540">
    <property type="term" value="F:RNA nuclease activity"/>
    <property type="evidence" value="ECO:0007669"/>
    <property type="project" value="InterPro"/>
</dbReference>
<comment type="similarity">
    <text evidence="7 8">Belongs to the PINc/VapC protein family.</text>
</comment>
<evidence type="ECO:0000313" key="11">
    <source>
        <dbReference type="Proteomes" id="UP000240010"/>
    </source>
</evidence>
<dbReference type="Gene3D" id="3.40.50.1010">
    <property type="entry name" value="5'-nuclease"/>
    <property type="match status" value="1"/>
</dbReference>
<dbReference type="PANTHER" id="PTHR33653">
    <property type="entry name" value="RIBONUCLEASE VAPC2"/>
    <property type="match status" value="1"/>
</dbReference>
<dbReference type="AlphaFoldDB" id="A0A2S6H4Z2"/>
<evidence type="ECO:0000256" key="7">
    <source>
        <dbReference type="ARBA" id="ARBA00038093"/>
    </source>
</evidence>